<feature type="region of interest" description="Disordered" evidence="1">
    <location>
        <begin position="69"/>
        <end position="140"/>
    </location>
</feature>
<protein>
    <submittedName>
        <fullName evidence="3">Alpha/beta-hydrolase</fullName>
    </submittedName>
</protein>
<keyword evidence="3" id="KW-0378">Hydrolase</keyword>
<dbReference type="GO" id="GO:0006629">
    <property type="term" value="P:lipid metabolic process"/>
    <property type="evidence" value="ECO:0007669"/>
    <property type="project" value="InterPro"/>
</dbReference>
<dbReference type="InterPro" id="IPR002921">
    <property type="entry name" value="Fungal_lipase-type"/>
</dbReference>
<reference evidence="3" key="1">
    <citation type="journal article" date="2020" name="Stud. Mycol.">
        <title>101 Dothideomycetes genomes: a test case for predicting lifestyles and emergence of pathogens.</title>
        <authorList>
            <person name="Haridas S."/>
            <person name="Albert R."/>
            <person name="Binder M."/>
            <person name="Bloem J."/>
            <person name="Labutti K."/>
            <person name="Salamov A."/>
            <person name="Andreopoulos B."/>
            <person name="Baker S."/>
            <person name="Barry K."/>
            <person name="Bills G."/>
            <person name="Bluhm B."/>
            <person name="Cannon C."/>
            <person name="Castanera R."/>
            <person name="Culley D."/>
            <person name="Daum C."/>
            <person name="Ezra D."/>
            <person name="Gonzalez J."/>
            <person name="Henrissat B."/>
            <person name="Kuo A."/>
            <person name="Liang C."/>
            <person name="Lipzen A."/>
            <person name="Lutzoni F."/>
            <person name="Magnuson J."/>
            <person name="Mondo S."/>
            <person name="Nolan M."/>
            <person name="Ohm R."/>
            <person name="Pangilinan J."/>
            <person name="Park H.-J."/>
            <person name="Ramirez L."/>
            <person name="Alfaro M."/>
            <person name="Sun H."/>
            <person name="Tritt A."/>
            <person name="Yoshinaga Y."/>
            <person name="Zwiers L.-H."/>
            <person name="Turgeon B."/>
            <person name="Goodwin S."/>
            <person name="Spatafora J."/>
            <person name="Crous P."/>
            <person name="Grigoriev I."/>
        </authorList>
    </citation>
    <scope>NUCLEOTIDE SEQUENCE</scope>
    <source>
        <strain evidence="3">CBS 115976</strain>
    </source>
</reference>
<feature type="compositionally biased region" description="Basic residues" evidence="1">
    <location>
        <begin position="1"/>
        <end position="10"/>
    </location>
</feature>
<dbReference type="PANTHER" id="PTHR46023:SF6">
    <property type="entry name" value="LIPASE CLASS 3 FAMILY PROTEIN"/>
    <property type="match status" value="1"/>
</dbReference>
<feature type="compositionally biased region" description="Low complexity" evidence="1">
    <location>
        <begin position="89"/>
        <end position="105"/>
    </location>
</feature>
<dbReference type="CDD" id="cd00519">
    <property type="entry name" value="Lipase_3"/>
    <property type="match status" value="1"/>
</dbReference>
<dbReference type="Proteomes" id="UP000799302">
    <property type="component" value="Unassembled WGS sequence"/>
</dbReference>
<keyword evidence="4" id="KW-1185">Reference proteome</keyword>
<feature type="compositionally biased region" description="Polar residues" evidence="1">
    <location>
        <begin position="106"/>
        <end position="122"/>
    </location>
</feature>
<dbReference type="EMBL" id="MU004230">
    <property type="protein sequence ID" value="KAF2675406.1"/>
    <property type="molecule type" value="Genomic_DNA"/>
</dbReference>
<feature type="domain" description="Fungal lipase-type" evidence="2">
    <location>
        <begin position="347"/>
        <end position="493"/>
    </location>
</feature>
<evidence type="ECO:0000313" key="3">
    <source>
        <dbReference type="EMBL" id="KAF2675406.1"/>
    </source>
</evidence>
<evidence type="ECO:0000313" key="4">
    <source>
        <dbReference type="Proteomes" id="UP000799302"/>
    </source>
</evidence>
<evidence type="ECO:0000259" key="2">
    <source>
        <dbReference type="Pfam" id="PF01764"/>
    </source>
</evidence>
<dbReference type="Pfam" id="PF01764">
    <property type="entry name" value="Lipase_3"/>
    <property type="match status" value="1"/>
</dbReference>
<dbReference type="AlphaFoldDB" id="A0A6A6UUG3"/>
<feature type="compositionally biased region" description="Polar residues" evidence="1">
    <location>
        <begin position="69"/>
        <end position="80"/>
    </location>
</feature>
<dbReference type="GO" id="GO:0016787">
    <property type="term" value="F:hydrolase activity"/>
    <property type="evidence" value="ECO:0007669"/>
    <property type="project" value="UniProtKB-KW"/>
</dbReference>
<proteinExistence type="predicted"/>
<dbReference type="OrthoDB" id="438440at2759"/>
<name>A0A6A6UUG3_9PEZI</name>
<accession>A0A6A6UUG3</accession>
<dbReference type="Gene3D" id="3.40.50.1820">
    <property type="entry name" value="alpha/beta hydrolase"/>
    <property type="match status" value="1"/>
</dbReference>
<feature type="region of interest" description="Disordered" evidence="1">
    <location>
        <begin position="1"/>
        <end position="40"/>
    </location>
</feature>
<dbReference type="PANTHER" id="PTHR46023">
    <property type="entry name" value="LIPASE CLASS 3 PROTEIN-LIKE"/>
    <property type="match status" value="1"/>
</dbReference>
<evidence type="ECO:0000256" key="1">
    <source>
        <dbReference type="SAM" id="MobiDB-lite"/>
    </source>
</evidence>
<feature type="compositionally biased region" description="Low complexity" evidence="1">
    <location>
        <begin position="128"/>
        <end position="138"/>
    </location>
</feature>
<sequence>MGGAGKRKRWSGSSGYGLRLWSPDGHPEATRPTLPPSHQYYPPSVAYYPIPLLPDIQPQMQQLQPNINTTTRQPRASSQHRQSHRPSPRIRSSSRPQRPQRASLPTSVTPLAVNTTRTNSCPAPTPPVYSSSALSSSGSPPPYAYEMAANEPWRSNTDLLSPGYPTTRYSRVAAASRNNVGASSLVGQLHAAADSVTNLDTIASQNGVFYDRISTRLNDVINEIDCEIFGGEQVIDPNQQASGLQRTTGPCVATRNLVKAAGGHGVQSTSFSKVWLYANSRLPPYLPPLKVYMATYPLLCLAARYSFQVYDKPSSSERQDHIKASIWHRTKAMTLKSLPIDDMNTIVFAIRGSSSFLDWAVNFRPAPSSPEGFLDDPGNLCHAGFLSIAKGMVKSVAARLRTLLAENPGRSASSLLITGHSAGGAVAQLLYAHMLSKKESELTYLTGFFKRVHCVTFGTPPVSLLPLTTPRSRQNRKSLFFTFVNEGDPVARADKQIVTSLLKLYATPAPSNSDLRSQSKSHFKWTKPSTWSPDSYTPSQPVWPIPNATLSLGGRVILLRPKFQGYGPDDIEAVTVSDEILREVVFGDPACHTMAMYMDRIEILATKAVTVGGLR</sequence>
<dbReference type="InterPro" id="IPR029058">
    <property type="entry name" value="AB_hydrolase_fold"/>
</dbReference>
<gene>
    <name evidence="3" type="ORF">BT63DRAFT_420597</name>
</gene>
<organism evidence="3 4">
    <name type="scientific">Microthyrium microscopicum</name>
    <dbReference type="NCBI Taxonomy" id="703497"/>
    <lineage>
        <taxon>Eukaryota</taxon>
        <taxon>Fungi</taxon>
        <taxon>Dikarya</taxon>
        <taxon>Ascomycota</taxon>
        <taxon>Pezizomycotina</taxon>
        <taxon>Dothideomycetes</taxon>
        <taxon>Dothideomycetes incertae sedis</taxon>
        <taxon>Microthyriales</taxon>
        <taxon>Microthyriaceae</taxon>
        <taxon>Microthyrium</taxon>
    </lineage>
</organism>
<dbReference type="SUPFAM" id="SSF53474">
    <property type="entry name" value="alpha/beta-Hydrolases"/>
    <property type="match status" value="1"/>
</dbReference>